<organism evidence="1 2">
    <name type="scientific">Antarctobacter heliothermus</name>
    <dbReference type="NCBI Taxonomy" id="74033"/>
    <lineage>
        <taxon>Bacteria</taxon>
        <taxon>Pseudomonadati</taxon>
        <taxon>Pseudomonadota</taxon>
        <taxon>Alphaproteobacteria</taxon>
        <taxon>Rhodobacterales</taxon>
        <taxon>Roseobacteraceae</taxon>
        <taxon>Antarctobacter</taxon>
    </lineage>
</organism>
<keyword evidence="2" id="KW-1185">Reference proteome</keyword>
<dbReference type="Proteomes" id="UP000203589">
    <property type="component" value="Chromosome"/>
</dbReference>
<gene>
    <name evidence="1" type="ORF">ANTHELSMS3_02487</name>
</gene>
<accession>A0A222E5C7</accession>
<evidence type="ECO:0000313" key="2">
    <source>
        <dbReference type="Proteomes" id="UP000203589"/>
    </source>
</evidence>
<sequence length="113" mass="11693">MTHDDLSRFRAGIGTCELLTLVDLSTGTVLMSDSDVHFGQERLDHLCDLARSVFTGDLAATGTAILAGPTGSRVFVQSPDDATEVLCGLFGPAADLGAACAAGAALFHRDRVA</sequence>
<name>A0A222E5C7_9RHOB</name>
<evidence type="ECO:0008006" key="3">
    <source>
        <dbReference type="Google" id="ProtNLM"/>
    </source>
</evidence>
<dbReference type="OrthoDB" id="7857877at2"/>
<evidence type="ECO:0000313" key="1">
    <source>
        <dbReference type="EMBL" id="ASP21151.1"/>
    </source>
</evidence>
<protein>
    <recommendedName>
        <fullName evidence="3">Roadblock/LC7 domain-containing protein</fullName>
    </recommendedName>
</protein>
<reference evidence="1 2" key="1">
    <citation type="submission" date="2017-07" db="EMBL/GenBank/DDBJ databases">
        <title>Genome Sequence of Antarctobacter heliothermus Strain SMS3 Isolated from a culture of the Diatom Skeletonema marinoi.</title>
        <authorList>
            <person name="Topel M."/>
            <person name="Pinder M.I.M."/>
            <person name="Johansson O.N."/>
            <person name="Kourtchenko O."/>
            <person name="Godhe A."/>
            <person name="Clarke A.K."/>
        </authorList>
    </citation>
    <scope>NUCLEOTIDE SEQUENCE [LARGE SCALE GENOMIC DNA]</scope>
    <source>
        <strain evidence="1 2">SMS3</strain>
    </source>
</reference>
<dbReference type="RefSeq" id="WP_094035104.1">
    <property type="nucleotide sequence ID" value="NZ_CP022540.1"/>
</dbReference>
<proteinExistence type="predicted"/>
<dbReference type="EMBL" id="CP022540">
    <property type="protein sequence ID" value="ASP21151.1"/>
    <property type="molecule type" value="Genomic_DNA"/>
</dbReference>
<dbReference type="AlphaFoldDB" id="A0A222E5C7"/>
<dbReference type="KEGG" id="aht:ANTHELSMS3_02487"/>